<dbReference type="Pfam" id="PF08281">
    <property type="entry name" value="Sigma70_r4_2"/>
    <property type="match status" value="1"/>
</dbReference>
<dbReference type="NCBIfam" id="TIGR02937">
    <property type="entry name" value="sigma70-ECF"/>
    <property type="match status" value="1"/>
</dbReference>
<dbReference type="PANTHER" id="PTHR43133">
    <property type="entry name" value="RNA POLYMERASE ECF-TYPE SIGMA FACTO"/>
    <property type="match status" value="1"/>
</dbReference>
<dbReference type="PANTHER" id="PTHR43133:SF46">
    <property type="entry name" value="RNA POLYMERASE SIGMA-70 FACTOR ECF SUBFAMILY"/>
    <property type="match status" value="1"/>
</dbReference>
<dbReference type="InterPro" id="IPR039425">
    <property type="entry name" value="RNA_pol_sigma-70-like"/>
</dbReference>
<dbReference type="InterPro" id="IPR014327">
    <property type="entry name" value="RNA_pol_sigma70_bacteroid"/>
</dbReference>
<gene>
    <name evidence="7" type="ORF">GCM10023186_13730</name>
</gene>
<keyword evidence="4" id="KW-0804">Transcription</keyword>
<sequence length="217" mass="24613">MLRFSPRAEGFRRLPAHPAVMPEVATLDALEIRLAELQRTDGEAFMQALFKGYYRPLGNVIFRVVQDRDVAEDLLQDVFLRVWNNRDTLVISSTYKAYLYRAAMNAALRHTERSKRQVAWDDANVAEPSANTTDEGLNGHEAEQAVAEALETLPPQCRAVFLMSRQEGLSYQQIAEALDVAPKTVENQMGKALRLLRQQLSGFFSGLTMWVLVWLGW</sequence>
<evidence type="ECO:0000256" key="4">
    <source>
        <dbReference type="ARBA" id="ARBA00023163"/>
    </source>
</evidence>
<dbReference type="InterPro" id="IPR013324">
    <property type="entry name" value="RNA_pol_sigma_r3/r4-like"/>
</dbReference>
<name>A0ABP8IX43_9BACT</name>
<feature type="domain" description="RNA polymerase sigma-70 region 2" evidence="5">
    <location>
        <begin position="49"/>
        <end position="116"/>
    </location>
</feature>
<evidence type="ECO:0000259" key="5">
    <source>
        <dbReference type="Pfam" id="PF04542"/>
    </source>
</evidence>
<dbReference type="InterPro" id="IPR013325">
    <property type="entry name" value="RNA_pol_sigma_r2"/>
</dbReference>
<organism evidence="7 8">
    <name type="scientific">Hymenobacter koreensis</name>
    <dbReference type="NCBI Taxonomy" id="1084523"/>
    <lineage>
        <taxon>Bacteria</taxon>
        <taxon>Pseudomonadati</taxon>
        <taxon>Bacteroidota</taxon>
        <taxon>Cytophagia</taxon>
        <taxon>Cytophagales</taxon>
        <taxon>Hymenobacteraceae</taxon>
        <taxon>Hymenobacter</taxon>
    </lineage>
</organism>
<dbReference type="Gene3D" id="1.10.1740.10">
    <property type="match status" value="1"/>
</dbReference>
<evidence type="ECO:0000256" key="1">
    <source>
        <dbReference type="ARBA" id="ARBA00010641"/>
    </source>
</evidence>
<reference evidence="8" key="1">
    <citation type="journal article" date="2019" name="Int. J. Syst. Evol. Microbiol.">
        <title>The Global Catalogue of Microorganisms (GCM) 10K type strain sequencing project: providing services to taxonomists for standard genome sequencing and annotation.</title>
        <authorList>
            <consortium name="The Broad Institute Genomics Platform"/>
            <consortium name="The Broad Institute Genome Sequencing Center for Infectious Disease"/>
            <person name="Wu L."/>
            <person name="Ma J."/>
        </authorList>
    </citation>
    <scope>NUCLEOTIDE SEQUENCE [LARGE SCALE GENOMIC DNA]</scope>
    <source>
        <strain evidence="8">JCM 17924</strain>
    </source>
</reference>
<dbReference type="EMBL" id="BAABHA010000002">
    <property type="protein sequence ID" value="GAA4377948.1"/>
    <property type="molecule type" value="Genomic_DNA"/>
</dbReference>
<comment type="similarity">
    <text evidence="1">Belongs to the sigma-70 factor family. ECF subfamily.</text>
</comment>
<dbReference type="Proteomes" id="UP001500454">
    <property type="component" value="Unassembled WGS sequence"/>
</dbReference>
<keyword evidence="3" id="KW-0731">Sigma factor</keyword>
<keyword evidence="8" id="KW-1185">Reference proteome</keyword>
<evidence type="ECO:0000259" key="6">
    <source>
        <dbReference type="Pfam" id="PF08281"/>
    </source>
</evidence>
<protein>
    <submittedName>
        <fullName evidence="7">RNA polymerase sigma-70 factor</fullName>
    </submittedName>
</protein>
<feature type="domain" description="RNA polymerase sigma factor 70 region 4 type 2" evidence="6">
    <location>
        <begin position="144"/>
        <end position="196"/>
    </location>
</feature>
<dbReference type="InterPro" id="IPR007627">
    <property type="entry name" value="RNA_pol_sigma70_r2"/>
</dbReference>
<dbReference type="SUPFAM" id="SSF88946">
    <property type="entry name" value="Sigma2 domain of RNA polymerase sigma factors"/>
    <property type="match status" value="1"/>
</dbReference>
<dbReference type="Pfam" id="PF04542">
    <property type="entry name" value="Sigma70_r2"/>
    <property type="match status" value="1"/>
</dbReference>
<dbReference type="NCBIfam" id="TIGR02985">
    <property type="entry name" value="Sig70_bacteroi1"/>
    <property type="match status" value="1"/>
</dbReference>
<dbReference type="InterPro" id="IPR036388">
    <property type="entry name" value="WH-like_DNA-bd_sf"/>
</dbReference>
<evidence type="ECO:0000256" key="2">
    <source>
        <dbReference type="ARBA" id="ARBA00023015"/>
    </source>
</evidence>
<dbReference type="Gene3D" id="1.10.10.10">
    <property type="entry name" value="Winged helix-like DNA-binding domain superfamily/Winged helix DNA-binding domain"/>
    <property type="match status" value="1"/>
</dbReference>
<evidence type="ECO:0000313" key="7">
    <source>
        <dbReference type="EMBL" id="GAA4377948.1"/>
    </source>
</evidence>
<keyword evidence="2" id="KW-0805">Transcription regulation</keyword>
<evidence type="ECO:0000313" key="8">
    <source>
        <dbReference type="Proteomes" id="UP001500454"/>
    </source>
</evidence>
<dbReference type="CDD" id="cd06171">
    <property type="entry name" value="Sigma70_r4"/>
    <property type="match status" value="1"/>
</dbReference>
<dbReference type="SUPFAM" id="SSF88659">
    <property type="entry name" value="Sigma3 and sigma4 domains of RNA polymerase sigma factors"/>
    <property type="match status" value="1"/>
</dbReference>
<dbReference type="InterPro" id="IPR013249">
    <property type="entry name" value="RNA_pol_sigma70_r4_t2"/>
</dbReference>
<evidence type="ECO:0000256" key="3">
    <source>
        <dbReference type="ARBA" id="ARBA00023082"/>
    </source>
</evidence>
<comment type="caution">
    <text evidence="7">The sequence shown here is derived from an EMBL/GenBank/DDBJ whole genome shotgun (WGS) entry which is preliminary data.</text>
</comment>
<proteinExistence type="inferred from homology"/>
<dbReference type="InterPro" id="IPR014284">
    <property type="entry name" value="RNA_pol_sigma-70_dom"/>
</dbReference>
<accession>A0ABP8IX43</accession>